<organism evidence="2 3">
    <name type="scientific">Serinibacter arcticus</name>
    <dbReference type="NCBI Taxonomy" id="1655435"/>
    <lineage>
        <taxon>Bacteria</taxon>
        <taxon>Bacillati</taxon>
        <taxon>Actinomycetota</taxon>
        <taxon>Actinomycetes</taxon>
        <taxon>Micrococcales</taxon>
        <taxon>Beutenbergiaceae</taxon>
        <taxon>Serinibacter</taxon>
    </lineage>
</organism>
<evidence type="ECO:0000313" key="2">
    <source>
        <dbReference type="EMBL" id="PWD51210.1"/>
    </source>
</evidence>
<dbReference type="Proteomes" id="UP000245166">
    <property type="component" value="Unassembled WGS sequence"/>
</dbReference>
<comment type="caution">
    <text evidence="2">The sequence shown here is derived from an EMBL/GenBank/DDBJ whole genome shotgun (WGS) entry which is preliminary data.</text>
</comment>
<name>A0A2U1ZW92_9MICO</name>
<sequence length="1005" mass="107187">MVLVVASMAGGAGASMALDVCRLLTFLPGYDPDMVGVFMCGADVFDGLPKSQRVGVRPNSLAMMGELVAAQNGSATPHDNAMIEALTGQTAPSTQVSRTFARVFPVGATIGGSGAKLGDGSQSTVYRALGRGLGALVTSGKAFDEFVQFDLPNPNPAVLDWQTFGWDLPTSKYATWMGFGYASVSMGRDRYAEYAAQRLARSAVDRLDVGHRRPSESKPDSEVLAGLVEHQRSSVFEAAGLPPGDDSGALAQRDVMAWFDSTLLPAAELRAGAQVVVRSATDGRLPSGSSSAGELQQAVQSTLARIRPELDAGAKDRADARIWQWQKELAAATVAVVDDAVARLGIRYARRLLAEIAAHSSRLVTAVQPVTGLATIDPTREAASAIPSVGVISNTAALTDDVREKLVQNVVKSVRGRAAARALEVLTDYQAGIVEPLDKALANQLETIVKARSTPAGAVGVAQVATSDYAAWPVEGAEPPKRFARAVTEVLVTSTETYDPQFRADLAASNVAQGTYTDVSSAVVTSLLRGAWSTTASRPLPGGVIGTTRDWVSPAFKVDPDGNPLVPTAAAFALAASPADVVGRARDFVSRPNESFAQFVEQGLGAYVTDATVRDAERADRARQVLDCFDRALKLARPLVGADPALVKLFHPGQEMSFRYKFSPIPLAGVLEKDLAGLLQGGQVDRTSVALLARAMEPTDAVFRSVSIFGSFGHHYAPVCYDSLWEPLVADWNTTAAEGRHDWWQWRRSRPLPAALPVTESERRALVGGYLVARICGALQIPERESRFHEVPNVPVRIYQPAGSASRGWLEFPHPLLTPPRAANFGANGWLAALLESVLLAYATASQSVSTAPIEPYRALRRWWDDSEQFASPTPIAAGRALVEWARGADVPDGRPAVTGADPIARIDAARTWLSEVRDAFGTHFMRTGQQGAPGGGRYSSVATREDVMTLPFIRDLAADHYWATGVLLNLLDQVEDELRSSAPAATPDQKSETRGSAPLEIPGL</sequence>
<dbReference type="EMBL" id="PYHR01000002">
    <property type="protein sequence ID" value="PWD51210.1"/>
    <property type="molecule type" value="Genomic_DNA"/>
</dbReference>
<evidence type="ECO:0000313" key="3">
    <source>
        <dbReference type="Proteomes" id="UP000245166"/>
    </source>
</evidence>
<dbReference type="AlphaFoldDB" id="A0A2U1ZW92"/>
<keyword evidence="3" id="KW-1185">Reference proteome</keyword>
<proteinExistence type="predicted"/>
<evidence type="ECO:0000256" key="1">
    <source>
        <dbReference type="SAM" id="MobiDB-lite"/>
    </source>
</evidence>
<accession>A0A2U1ZW92</accession>
<dbReference type="Pfam" id="PF13809">
    <property type="entry name" value="Tubulin_2"/>
    <property type="match status" value="1"/>
</dbReference>
<dbReference type="OrthoDB" id="4795870at2"/>
<protein>
    <submittedName>
        <fullName evidence="2">Uncharacterized protein</fullName>
    </submittedName>
</protein>
<reference evidence="2 3" key="1">
    <citation type="submission" date="2018-03" db="EMBL/GenBank/DDBJ databases">
        <title>Genome assembly of novel Miniimonas species PCH200.</title>
        <authorList>
            <person name="Thakur V."/>
            <person name="Kumar V."/>
            <person name="Singh D."/>
        </authorList>
    </citation>
    <scope>NUCLEOTIDE SEQUENCE [LARGE SCALE GENOMIC DNA]</scope>
    <source>
        <strain evidence="2 3">PCH200</strain>
    </source>
</reference>
<dbReference type="RefSeq" id="WP_109229591.1">
    <property type="nucleotide sequence ID" value="NZ_PYHR01000002.1"/>
</dbReference>
<feature type="region of interest" description="Disordered" evidence="1">
    <location>
        <begin position="980"/>
        <end position="1005"/>
    </location>
</feature>
<dbReference type="InterPro" id="IPR025904">
    <property type="entry name" value="Tubulin-like"/>
</dbReference>
<gene>
    <name evidence="2" type="ORF">C8046_11665</name>
</gene>